<evidence type="ECO:0000259" key="2">
    <source>
        <dbReference type="PROSITE" id="PS01179"/>
    </source>
</evidence>
<feature type="compositionally biased region" description="Polar residues" evidence="1">
    <location>
        <begin position="400"/>
        <end position="411"/>
    </location>
</feature>
<dbReference type="PANTHER" id="PTHR11232">
    <property type="entry name" value="PHOSPHOTYROSINE INTERACTION DOMAIN-CONTAINING FAMILY MEMBER"/>
    <property type="match status" value="1"/>
</dbReference>
<sequence>MDTSSASLKVARDYFVSSQSNILIPNRDFGKRKFINVGINRQPSGSKLFDKQKQSSVNSDGQLGFAAMRAANKQWVHPPEALLRGHIVYNVKQINSGYIPLRPSLGFLGESVVDSAKGSEVVKDAIRKRKFNKTVKKAEGQKTPKVELTISADGVTIQDPKTKIIMHQYPLHRISYCADDKSDKRIAVKQLPIIITLIYFGFQKNFATKWFFCNNKFFVFSHKKCYFIITNFKYSQIYILPIFLIGKFNRPIVPETSVNFLHEHFAEEITLTIGQAFDLAYRRFLETSGKDIDMRRKFEMLLKKENDMLRKKVQELEKLKDKDGVDQLKSGYQMNEYSEIRTEVAVENTSQGNPSILYLSSTSPAEESSTDDMFGSYVDSENNQHAVVGRRLENLVLENSPQHNGTVNNGNQSPVSPPPPSSRSRSSTHPPPQQQQTSSASSPSPASNDLAGLINPFGAAPSSSESVDAFGMGAFNPGDQFFNSSISSRDKELMDIESGFSQGLSFGTDDFSLADLDPLSPK</sequence>
<organism evidence="3 4">
    <name type="scientific">Tegillarca granosa</name>
    <name type="common">Malaysian cockle</name>
    <name type="synonym">Anadara granosa</name>
    <dbReference type="NCBI Taxonomy" id="220873"/>
    <lineage>
        <taxon>Eukaryota</taxon>
        <taxon>Metazoa</taxon>
        <taxon>Spiralia</taxon>
        <taxon>Lophotrochozoa</taxon>
        <taxon>Mollusca</taxon>
        <taxon>Bivalvia</taxon>
        <taxon>Autobranchia</taxon>
        <taxon>Pteriomorphia</taxon>
        <taxon>Arcoida</taxon>
        <taxon>Arcoidea</taxon>
        <taxon>Arcidae</taxon>
        <taxon>Tegillarca</taxon>
    </lineage>
</organism>
<feature type="compositionally biased region" description="Polar residues" evidence="1">
    <location>
        <begin position="353"/>
        <end position="367"/>
    </location>
</feature>
<evidence type="ECO:0000256" key="1">
    <source>
        <dbReference type="SAM" id="MobiDB-lite"/>
    </source>
</evidence>
<dbReference type="SMART" id="SM00462">
    <property type="entry name" value="PTB"/>
    <property type="match status" value="1"/>
</dbReference>
<feature type="region of interest" description="Disordered" evidence="1">
    <location>
        <begin position="400"/>
        <end position="465"/>
    </location>
</feature>
<dbReference type="Proteomes" id="UP001217089">
    <property type="component" value="Unassembled WGS sequence"/>
</dbReference>
<dbReference type="Gene3D" id="2.30.29.30">
    <property type="entry name" value="Pleckstrin-homology domain (PH domain)/Phosphotyrosine-binding domain (PTB)"/>
    <property type="match status" value="2"/>
</dbReference>
<comment type="caution">
    <text evidence="3">The sequence shown here is derived from an EMBL/GenBank/DDBJ whole genome shotgun (WGS) entry which is preliminary data.</text>
</comment>
<dbReference type="Pfam" id="PF00640">
    <property type="entry name" value="PID"/>
    <property type="match status" value="1"/>
</dbReference>
<evidence type="ECO:0000313" key="4">
    <source>
        <dbReference type="Proteomes" id="UP001217089"/>
    </source>
</evidence>
<evidence type="ECO:0000313" key="3">
    <source>
        <dbReference type="EMBL" id="KAJ8307529.1"/>
    </source>
</evidence>
<protein>
    <recommendedName>
        <fullName evidence="2">PID domain-containing protein</fullName>
    </recommendedName>
</protein>
<feature type="region of interest" description="Disordered" evidence="1">
    <location>
        <begin position="501"/>
        <end position="522"/>
    </location>
</feature>
<keyword evidence="4" id="KW-1185">Reference proteome</keyword>
<feature type="region of interest" description="Disordered" evidence="1">
    <location>
        <begin position="353"/>
        <end position="377"/>
    </location>
</feature>
<dbReference type="InterPro" id="IPR051133">
    <property type="entry name" value="Adapter_Engulfment-Domain"/>
</dbReference>
<feature type="domain" description="PID" evidence="2">
    <location>
        <begin position="107"/>
        <end position="286"/>
    </location>
</feature>
<reference evidence="3 4" key="1">
    <citation type="submission" date="2022-12" db="EMBL/GenBank/DDBJ databases">
        <title>Chromosome-level genome of Tegillarca granosa.</title>
        <authorList>
            <person name="Kim J."/>
        </authorList>
    </citation>
    <scope>NUCLEOTIDE SEQUENCE [LARGE SCALE GENOMIC DNA]</scope>
    <source>
        <strain evidence="3">Teg-2019</strain>
        <tissue evidence="3">Adductor muscle</tissue>
    </source>
</reference>
<feature type="compositionally biased region" description="Low complexity" evidence="1">
    <location>
        <begin position="422"/>
        <end position="447"/>
    </location>
</feature>
<proteinExistence type="predicted"/>
<dbReference type="InterPro" id="IPR006020">
    <property type="entry name" value="PTB/PI_dom"/>
</dbReference>
<dbReference type="PROSITE" id="PS01179">
    <property type="entry name" value="PID"/>
    <property type="match status" value="1"/>
</dbReference>
<gene>
    <name evidence="3" type="ORF">KUTeg_015613</name>
</gene>
<name>A0ABQ9ER56_TEGGR</name>
<dbReference type="InterPro" id="IPR011993">
    <property type="entry name" value="PH-like_dom_sf"/>
</dbReference>
<accession>A0ABQ9ER56</accession>
<dbReference type="SUPFAM" id="SSF50729">
    <property type="entry name" value="PH domain-like"/>
    <property type="match status" value="1"/>
</dbReference>
<dbReference type="PANTHER" id="PTHR11232:SF77">
    <property type="entry name" value="GULP PTB DOMAIN CONTAINING ENGULFMENT ADAPTOR 1"/>
    <property type="match status" value="1"/>
</dbReference>
<dbReference type="EMBL" id="JARBDR010000793">
    <property type="protein sequence ID" value="KAJ8307529.1"/>
    <property type="molecule type" value="Genomic_DNA"/>
</dbReference>